<dbReference type="NCBIfam" id="TIGR01730">
    <property type="entry name" value="RND_mfp"/>
    <property type="match status" value="1"/>
</dbReference>
<feature type="domain" description="Multidrug resistance protein MdtA-like alpha-helical hairpin" evidence="3">
    <location>
        <begin position="104"/>
        <end position="171"/>
    </location>
</feature>
<evidence type="ECO:0000259" key="3">
    <source>
        <dbReference type="Pfam" id="PF25876"/>
    </source>
</evidence>
<dbReference type="InterPro" id="IPR058624">
    <property type="entry name" value="MdtA-like_HH"/>
</dbReference>
<comment type="similarity">
    <text evidence="1">Belongs to the membrane fusion protein (MFP) (TC 8.A.1) family.</text>
</comment>
<dbReference type="SUPFAM" id="SSF111369">
    <property type="entry name" value="HlyD-like secretion proteins"/>
    <property type="match status" value="1"/>
</dbReference>
<evidence type="ECO:0000313" key="8">
    <source>
        <dbReference type="Proteomes" id="UP000030185"/>
    </source>
</evidence>
<feature type="domain" description="YknX-like C-terminal permuted SH3-like" evidence="6">
    <location>
        <begin position="301"/>
        <end position="366"/>
    </location>
</feature>
<dbReference type="eggNOG" id="COG0845">
    <property type="taxonomic scope" value="Bacteria"/>
</dbReference>
<dbReference type="Pfam" id="PF25917">
    <property type="entry name" value="BSH_RND"/>
    <property type="match status" value="1"/>
</dbReference>
<sequence length="377" mass="41545">MDMNRNLFSGAFLLIGLTILTFSCKGPAPNVQAIHVPVNLQKVNFEDAVYHNFYPGNVVALDEVEISSEVSGFITGIFFQEGQLVRKGQKLYEIEQSKYAASHAQAEANVKIAKANLEKARSDAKRYSELGQRGMATQQKLEYSATDLENAENQLAVAEAELLRAKTDLRHATIYAPFDGTIGISLVKKGAFVTGGQTRLNTISSNDPIAVDFVISEKEINRFLELEKRKISKTDSLFTIVLPDGSLYIYPGKILFLDRAVDRQTGTLKVRLTFPNGQRSLRAGMSCNIRVQNKNASKLPVIPQKSVTEQMGEFFVYVVNQDTARQRKIKPGPVIGHNIVVYDGLSEGEDIVVDGVQKLRDGSAVVSNTEKPTTSAK</sequence>
<comment type="caution">
    <text evidence="7">The sequence shown here is derived from an EMBL/GenBank/DDBJ whole genome shotgun (WGS) entry which is preliminary data.</text>
</comment>
<dbReference type="Gene3D" id="2.40.50.100">
    <property type="match status" value="1"/>
</dbReference>
<dbReference type="Gene3D" id="1.10.287.470">
    <property type="entry name" value="Helix hairpin bin"/>
    <property type="match status" value="1"/>
</dbReference>
<evidence type="ECO:0000259" key="4">
    <source>
        <dbReference type="Pfam" id="PF25917"/>
    </source>
</evidence>
<dbReference type="InterPro" id="IPR006143">
    <property type="entry name" value="RND_pump_MFP"/>
</dbReference>
<dbReference type="InterPro" id="IPR058637">
    <property type="entry name" value="YknX-like_C"/>
</dbReference>
<proteinExistence type="inferred from homology"/>
<feature type="domain" description="Multidrug resistance protein MdtA-like barrel-sandwich hybrid" evidence="4">
    <location>
        <begin position="63"/>
        <end position="201"/>
    </location>
</feature>
<reference evidence="7 8" key="1">
    <citation type="submission" date="2014-09" db="EMBL/GenBank/DDBJ databases">
        <title>Sporocytophaga myxococcoides PG-01 genome sequencing.</title>
        <authorList>
            <person name="Liu L."/>
            <person name="Gao P.J."/>
            <person name="Chen G.J."/>
            <person name="Wang L.S."/>
        </authorList>
    </citation>
    <scope>NUCLEOTIDE SEQUENCE [LARGE SCALE GENOMIC DNA]</scope>
    <source>
        <strain evidence="7 8">PG-01</strain>
    </source>
</reference>
<dbReference type="Gene3D" id="2.40.30.170">
    <property type="match status" value="1"/>
</dbReference>
<name>A0A098LJQ2_9BACT</name>
<feature type="domain" description="Multidrug resistance protein MdtA-like beta-barrel" evidence="5">
    <location>
        <begin position="208"/>
        <end position="293"/>
    </location>
</feature>
<dbReference type="Pfam" id="PF25944">
    <property type="entry name" value="Beta-barrel_RND"/>
    <property type="match status" value="1"/>
</dbReference>
<evidence type="ECO:0000259" key="5">
    <source>
        <dbReference type="Pfam" id="PF25944"/>
    </source>
</evidence>
<evidence type="ECO:0000256" key="1">
    <source>
        <dbReference type="ARBA" id="ARBA00009477"/>
    </source>
</evidence>
<evidence type="ECO:0000256" key="2">
    <source>
        <dbReference type="SAM" id="Coils"/>
    </source>
</evidence>
<dbReference type="GO" id="GO:0030313">
    <property type="term" value="C:cell envelope"/>
    <property type="evidence" value="ECO:0007669"/>
    <property type="project" value="UniProtKB-SubCell"/>
</dbReference>
<evidence type="ECO:0000259" key="6">
    <source>
        <dbReference type="Pfam" id="PF25989"/>
    </source>
</evidence>
<protein>
    <submittedName>
        <fullName evidence="7">Uncharacterized protein</fullName>
    </submittedName>
</protein>
<evidence type="ECO:0000313" key="7">
    <source>
        <dbReference type="EMBL" id="GAL86652.1"/>
    </source>
</evidence>
<dbReference type="Pfam" id="PF25989">
    <property type="entry name" value="YknX_C"/>
    <property type="match status" value="1"/>
</dbReference>
<dbReference type="InterPro" id="IPR058625">
    <property type="entry name" value="MdtA-like_BSH"/>
</dbReference>
<accession>A0A098LJQ2</accession>
<dbReference type="InterPro" id="IPR058626">
    <property type="entry name" value="MdtA-like_b-barrel"/>
</dbReference>
<gene>
    <name evidence="7" type="ORF">MYP_3882</name>
</gene>
<keyword evidence="8" id="KW-1185">Reference proteome</keyword>
<dbReference type="GO" id="GO:0022857">
    <property type="term" value="F:transmembrane transporter activity"/>
    <property type="evidence" value="ECO:0007669"/>
    <property type="project" value="InterPro"/>
</dbReference>
<dbReference type="Proteomes" id="UP000030185">
    <property type="component" value="Unassembled WGS sequence"/>
</dbReference>
<dbReference type="GO" id="GO:0005886">
    <property type="term" value="C:plasma membrane"/>
    <property type="evidence" value="ECO:0007669"/>
    <property type="project" value="TreeGrafter"/>
</dbReference>
<keyword evidence="2" id="KW-0175">Coiled coil</keyword>
<dbReference type="PANTHER" id="PTHR30158">
    <property type="entry name" value="ACRA/E-RELATED COMPONENT OF DRUG EFFLUX TRANSPORTER"/>
    <property type="match status" value="1"/>
</dbReference>
<dbReference type="AlphaFoldDB" id="A0A098LJQ2"/>
<dbReference type="STRING" id="153721.MYP_3882"/>
<dbReference type="EMBL" id="BBLT01000009">
    <property type="protein sequence ID" value="GAL86652.1"/>
    <property type="molecule type" value="Genomic_DNA"/>
</dbReference>
<dbReference type="Gene3D" id="2.40.420.20">
    <property type="match status" value="1"/>
</dbReference>
<dbReference type="PROSITE" id="PS51257">
    <property type="entry name" value="PROKAR_LIPOPROTEIN"/>
    <property type="match status" value="1"/>
</dbReference>
<dbReference type="Pfam" id="PF25876">
    <property type="entry name" value="HH_MFP_RND"/>
    <property type="match status" value="1"/>
</dbReference>
<organism evidence="7 8">
    <name type="scientific">Sporocytophaga myxococcoides</name>
    <dbReference type="NCBI Taxonomy" id="153721"/>
    <lineage>
        <taxon>Bacteria</taxon>
        <taxon>Pseudomonadati</taxon>
        <taxon>Bacteroidota</taxon>
        <taxon>Cytophagia</taxon>
        <taxon>Cytophagales</taxon>
        <taxon>Cytophagaceae</taxon>
        <taxon>Sporocytophaga</taxon>
    </lineage>
</organism>
<feature type="coiled-coil region" evidence="2">
    <location>
        <begin position="103"/>
        <end position="168"/>
    </location>
</feature>
<dbReference type="GO" id="GO:0046677">
    <property type="term" value="P:response to antibiotic"/>
    <property type="evidence" value="ECO:0007669"/>
    <property type="project" value="TreeGrafter"/>
</dbReference>